<reference evidence="2 3" key="1">
    <citation type="journal article" date="2017" name="Curr. Biol.">
        <title>The Evolution of Venom by Co-option of Single-Copy Genes.</title>
        <authorList>
            <person name="Martinson E.O."/>
            <person name="Mrinalini"/>
            <person name="Kelkar Y.D."/>
            <person name="Chang C.H."/>
            <person name="Werren J.H."/>
        </authorList>
    </citation>
    <scope>NUCLEOTIDE SEQUENCE [LARGE SCALE GENOMIC DNA]</scope>
    <source>
        <strain evidence="2 3">Alberta</strain>
        <tissue evidence="2">Whole body</tissue>
    </source>
</reference>
<name>A0A232FBC6_9HYME</name>
<feature type="coiled-coil region" evidence="1">
    <location>
        <begin position="94"/>
        <end position="135"/>
    </location>
</feature>
<evidence type="ECO:0000313" key="2">
    <source>
        <dbReference type="EMBL" id="OXU27748.1"/>
    </source>
</evidence>
<comment type="caution">
    <text evidence="2">The sequence shown here is derived from an EMBL/GenBank/DDBJ whole genome shotgun (WGS) entry which is preliminary data.</text>
</comment>
<dbReference type="OrthoDB" id="9445768at2759"/>
<sequence>MASGDDADMSSVEFTLEDTYEHLKDVKCEKEQEVKELIDIVQNNEVRTLQPNVTPEEILLKRYKFAQSLAKFVAQEQPKDLSIPNTPDFYSAALKGLENEVQAMEELDKITDEEIAELESDIAYMEKKKAALELIKEASLNTGDKEAVTNFEAEMIVTKQIFGDVKKDLAFVVDTLFPNNGAFQNLLFVLTRALNKGGDDLYITVTPDVLDFVNFLEEADIIQFHPNDKTKIKLMNL</sequence>
<keyword evidence="1" id="KW-0175">Coiled coil</keyword>
<dbReference type="Proteomes" id="UP000215335">
    <property type="component" value="Unassembled WGS sequence"/>
</dbReference>
<evidence type="ECO:0000313" key="3">
    <source>
        <dbReference type="Proteomes" id="UP000215335"/>
    </source>
</evidence>
<gene>
    <name evidence="2" type="ORF">TSAR_003167</name>
</gene>
<dbReference type="EMBL" id="NNAY01000548">
    <property type="protein sequence ID" value="OXU27748.1"/>
    <property type="molecule type" value="Genomic_DNA"/>
</dbReference>
<keyword evidence="3" id="KW-1185">Reference proteome</keyword>
<dbReference type="AlphaFoldDB" id="A0A232FBC6"/>
<proteinExistence type="predicted"/>
<organism evidence="2 3">
    <name type="scientific">Trichomalopsis sarcophagae</name>
    <dbReference type="NCBI Taxonomy" id="543379"/>
    <lineage>
        <taxon>Eukaryota</taxon>
        <taxon>Metazoa</taxon>
        <taxon>Ecdysozoa</taxon>
        <taxon>Arthropoda</taxon>
        <taxon>Hexapoda</taxon>
        <taxon>Insecta</taxon>
        <taxon>Pterygota</taxon>
        <taxon>Neoptera</taxon>
        <taxon>Endopterygota</taxon>
        <taxon>Hymenoptera</taxon>
        <taxon>Apocrita</taxon>
        <taxon>Proctotrupomorpha</taxon>
        <taxon>Chalcidoidea</taxon>
        <taxon>Pteromalidae</taxon>
        <taxon>Pteromalinae</taxon>
        <taxon>Trichomalopsis</taxon>
    </lineage>
</organism>
<protein>
    <submittedName>
        <fullName evidence="2">Uncharacterized protein</fullName>
    </submittedName>
</protein>
<evidence type="ECO:0000256" key="1">
    <source>
        <dbReference type="SAM" id="Coils"/>
    </source>
</evidence>
<accession>A0A232FBC6</accession>